<feature type="region of interest" description="Disordered" evidence="1">
    <location>
        <begin position="28"/>
        <end position="51"/>
    </location>
</feature>
<accession>A0A5R9EZC6</accession>
<organism evidence="2 3">
    <name type="scientific">Exobacillus caeni</name>
    <dbReference type="NCBI Taxonomy" id="2574798"/>
    <lineage>
        <taxon>Bacteria</taxon>
        <taxon>Bacillati</taxon>
        <taxon>Bacillota</taxon>
        <taxon>Bacilli</taxon>
        <taxon>Bacillales</taxon>
        <taxon>Guptibacillaceae</taxon>
        <taxon>Exobacillus</taxon>
    </lineage>
</organism>
<evidence type="ECO:0000313" key="2">
    <source>
        <dbReference type="EMBL" id="TLS36191.1"/>
    </source>
</evidence>
<reference evidence="2 3" key="1">
    <citation type="submission" date="2019-04" db="EMBL/GenBank/DDBJ databases">
        <title>Bacillus caeni sp. nov., a bacterium isolated from mangrove sediment.</title>
        <authorList>
            <person name="Huang H."/>
            <person name="Mo K."/>
            <person name="Hu Y."/>
        </authorList>
    </citation>
    <scope>NUCLEOTIDE SEQUENCE [LARGE SCALE GENOMIC DNA]</scope>
    <source>
        <strain evidence="2 3">HB172195</strain>
    </source>
</reference>
<protein>
    <submittedName>
        <fullName evidence="2">Uncharacterized protein</fullName>
    </submittedName>
</protein>
<comment type="caution">
    <text evidence="2">The sequence shown here is derived from an EMBL/GenBank/DDBJ whole genome shotgun (WGS) entry which is preliminary data.</text>
</comment>
<dbReference type="Proteomes" id="UP000308230">
    <property type="component" value="Unassembled WGS sequence"/>
</dbReference>
<name>A0A5R9EZC6_9BACL</name>
<sequence>MEGQNMVSHAKWKFVFLVFLIAVLSGCQSEQNSETDSDDTKKATETETIQDASYEDRGENIFFIPHSELDVIIESVKMLRREHPNIEIKNMTEVRSAKGGNLNRLLGYIVIGEETEENN</sequence>
<dbReference type="RefSeq" id="WP_138127800.1">
    <property type="nucleotide sequence ID" value="NZ_SWLG01000012.1"/>
</dbReference>
<dbReference type="EMBL" id="SWLG01000012">
    <property type="protein sequence ID" value="TLS36191.1"/>
    <property type="molecule type" value="Genomic_DNA"/>
</dbReference>
<keyword evidence="3" id="KW-1185">Reference proteome</keyword>
<gene>
    <name evidence="2" type="ORF">FCL54_16275</name>
</gene>
<dbReference type="AlphaFoldDB" id="A0A5R9EZC6"/>
<evidence type="ECO:0000256" key="1">
    <source>
        <dbReference type="SAM" id="MobiDB-lite"/>
    </source>
</evidence>
<dbReference type="OrthoDB" id="9861549at2"/>
<proteinExistence type="predicted"/>
<evidence type="ECO:0000313" key="3">
    <source>
        <dbReference type="Proteomes" id="UP000308230"/>
    </source>
</evidence>